<evidence type="ECO:0000313" key="4">
    <source>
        <dbReference type="EMBL" id="VDP26924.1"/>
    </source>
</evidence>
<dbReference type="GO" id="GO:0031491">
    <property type="term" value="F:nucleosome binding"/>
    <property type="evidence" value="ECO:0007669"/>
    <property type="project" value="TreeGrafter"/>
</dbReference>
<dbReference type="PANTHER" id="PTHR15502">
    <property type="entry name" value="CALCINEURIN-BINDING PROTEIN CABIN 1-RELATED"/>
    <property type="match status" value="1"/>
</dbReference>
<feature type="compositionally biased region" description="Polar residues" evidence="3">
    <location>
        <begin position="1153"/>
        <end position="1167"/>
    </location>
</feature>
<protein>
    <submittedName>
        <fullName evidence="6">TPR_REGION domain-containing protein</fullName>
    </submittedName>
</protein>
<dbReference type="GO" id="GO:0006325">
    <property type="term" value="P:chromatin organization"/>
    <property type="evidence" value="ECO:0007669"/>
    <property type="project" value="InterPro"/>
</dbReference>
<dbReference type="EMBL" id="UZAK01032401">
    <property type="protein sequence ID" value="VDP26924.1"/>
    <property type="molecule type" value="Genomic_DNA"/>
</dbReference>
<reference evidence="6" key="1">
    <citation type="submission" date="2016-06" db="UniProtKB">
        <authorList>
            <consortium name="WormBaseParasite"/>
        </authorList>
    </citation>
    <scope>IDENTIFICATION</scope>
</reference>
<evidence type="ECO:0000256" key="3">
    <source>
        <dbReference type="SAM" id="MobiDB-lite"/>
    </source>
</evidence>
<dbReference type="SUPFAM" id="SSF48452">
    <property type="entry name" value="TPR-like"/>
    <property type="match status" value="1"/>
</dbReference>
<dbReference type="InterPro" id="IPR011990">
    <property type="entry name" value="TPR-like_helical_dom_sf"/>
</dbReference>
<keyword evidence="5" id="KW-1185">Reference proteome</keyword>
<comment type="subcellular location">
    <subcellularLocation>
        <location evidence="1">Nucleus</location>
    </subcellularLocation>
</comment>
<proteinExistence type="predicted"/>
<dbReference type="STRING" id="6186.A0A183JXZ6"/>
<dbReference type="InterPro" id="IPR019734">
    <property type="entry name" value="TPR_rpt"/>
</dbReference>
<dbReference type="GO" id="GO:0005634">
    <property type="term" value="C:nucleus"/>
    <property type="evidence" value="ECO:0007669"/>
    <property type="project" value="UniProtKB-SubCell"/>
</dbReference>
<name>A0A183JXZ6_9TREM</name>
<reference evidence="4 5" key="2">
    <citation type="submission" date="2018-11" db="EMBL/GenBank/DDBJ databases">
        <authorList>
            <consortium name="Pathogen Informatics"/>
        </authorList>
    </citation>
    <scope>NUCLEOTIDE SEQUENCE [LARGE SCALE GENOMIC DNA]</scope>
    <source>
        <strain evidence="4">Dakar</strain>
        <strain evidence="5">Dakar, Senegal</strain>
    </source>
</reference>
<feature type="region of interest" description="Disordered" evidence="3">
    <location>
        <begin position="1145"/>
        <end position="1170"/>
    </location>
</feature>
<evidence type="ECO:0000256" key="1">
    <source>
        <dbReference type="ARBA" id="ARBA00004123"/>
    </source>
</evidence>
<dbReference type="SMART" id="SM00028">
    <property type="entry name" value="TPR"/>
    <property type="match status" value="1"/>
</dbReference>
<evidence type="ECO:0000313" key="6">
    <source>
        <dbReference type="WBParaSite" id="SCUD_0000759401-mRNA-1"/>
    </source>
</evidence>
<dbReference type="Gene3D" id="1.25.40.10">
    <property type="entry name" value="Tetratricopeptide repeat domain"/>
    <property type="match status" value="1"/>
</dbReference>
<keyword evidence="2" id="KW-0539">Nucleus</keyword>
<accession>A0A183JXZ6</accession>
<organism evidence="6">
    <name type="scientific">Schistosoma curassoni</name>
    <dbReference type="NCBI Taxonomy" id="6186"/>
    <lineage>
        <taxon>Eukaryota</taxon>
        <taxon>Metazoa</taxon>
        <taxon>Spiralia</taxon>
        <taxon>Lophotrochozoa</taxon>
        <taxon>Platyhelminthes</taxon>
        <taxon>Trematoda</taxon>
        <taxon>Digenea</taxon>
        <taxon>Strigeidida</taxon>
        <taxon>Schistosomatoidea</taxon>
        <taxon>Schistosomatidae</taxon>
        <taxon>Schistosoma</taxon>
    </lineage>
</organism>
<evidence type="ECO:0000256" key="2">
    <source>
        <dbReference type="ARBA" id="ARBA00023242"/>
    </source>
</evidence>
<dbReference type="WBParaSite" id="SCUD_0000759401-mRNA-1">
    <property type="protein sequence ID" value="SCUD_0000759401-mRNA-1"/>
    <property type="gene ID" value="SCUD_0000759401"/>
</dbReference>
<dbReference type="InterPro" id="IPR033053">
    <property type="entry name" value="Hir3/CABIN1"/>
</dbReference>
<sequence length="1578" mass="179037">MVSITLNVWLHSIPSIASITRQLRNLLEHVKCQQENTNNLRKMQHSLDYLSSEKFLSSAEIMYTSADYKFSFKALNFSDKHSLCDLDSSNSSSIGANEHISSHLPERVGHTILSDDYQSVTPKSTIIPSVCKSSDLGEISPNVTNLLKPTKTRESEEVRVIKLYHIALRLCSSDCPNDECKARPVLESILNSFVIENNKLTPQLASVKFASCKLLGNIYFKLNKDAEGIDLLSKALQIDSNDLSLWIRLARAAIRSGFFEVAINSIDHILTKRPSHPLALQLALPLYFAVSELEICLELSVRMLQIDPFSEYAVYFINRILTIQPSLHEMIHDLFLQRPDILSQLPSCDEAERIDQEIQNIRIVYRRQKDAETELRTIPLVKFPSPLKHLSWLHLIQETIAMYDRLILESTGAVVDISKACPVEGSNPFIHEAKRNIDAHEIVTIPDDQETKDHVDEALSSELNEALLALSNSGNKLQLQQSYGSRDIKNNWSNRMNPDVPCDTQNHWETENHSKPTCPISHDNVPGMGCHNNAHNFGEIPYKNAKDMSAEPSYNQKSNPILLDVDFPSNLVSTNEIRNEFEESISEEPNPDYLKSNDHLAISIGFSIQCEKHDLNKAIHSVLDLSSLLCKNVLNFESIPNEINEVPNNTVTTSSSASLNLKFGEQLNDNIEHAVALNIEKVPNVDAAYDTMKDDVSDFNIEASSDDLTTTAGLEKRRSSRVRTCFDLTDGLNRYCSRRSVVAELEKASDKYKPSSEKLASSQKESNYINDRFKLIDRFQTLLPQVFRDLGVFDQKPKISKELQATTETLIPCTDSFTEISSNYSECVTSTFSNMWSLKSIHEFLVLLNNMKPNIITFGISLLLQTSRLSGYRWSLELSTAYLNLFDRLRPSFPYLLTTPSSSLSSSSPLLEAVIHQDKIQSETCLLPEDVLALKVAPELYHLAFFYIIYVELYLEELESTSHNSTKSKEKNSRPTEIPTPVFSVLNDVFAGFEETSSDYPIVMSHLLWMHYLMSSQRRDYAEMKECVLALKKLIIEHKLVVVRSYSVHHGDLTVDYMNHLLIKLKDVSSFDHLIQLSNEGQHEAVVTELIKTFQIQRNINSKQSSSDSYDHYQSIIKQLDLCYGSLKHLIMNLTLNNDKIVRNNNDNKNNNSPSCETNHTTTTISSNKDDSSMHTISYLDVHSLYCYCTVVIEECLILLNRLSQHEQVITEGSVRSVGSIIIKVIKFLNRCWILMGDEYINDNNQSDSNQSTIKLNTSTDISLYANLSLNIEHSIPCSALPIELRIYRFDAELTVDDIPFELKVNAYTGTVSAPPSIACLHLFHELSLVLFAYNQMSGVNIPCRDCPDLLKLLIQIVIRSSRQLQLLSAKFYSPDIRTYLETGSRSDYPADKIVSCNKTSTECSTILQTNEEFINPVSPDDNTIACTDDLQKSITYKSWPIDCVCLTQVLSCAVKCLLGGSLTREITTVYQSPMEKYLFLELLESSDFAKLFDCIKKKSVDNYVNFLPEWINTLKNLYTSSDIFDHPYLQQPIQQNSLNKPNWWNPATIDDQQKIMSYRLSVPMKLWRTNKDLTCAM</sequence>
<evidence type="ECO:0000313" key="5">
    <source>
        <dbReference type="Proteomes" id="UP000279833"/>
    </source>
</evidence>
<dbReference type="PANTHER" id="PTHR15502:SF7">
    <property type="entry name" value="CALCINEURIN-BINDING PROTEIN CABIN-1"/>
    <property type="match status" value="1"/>
</dbReference>
<gene>
    <name evidence="4" type="ORF">SCUD_LOCUS7594</name>
</gene>
<dbReference type="Proteomes" id="UP000279833">
    <property type="component" value="Unassembled WGS sequence"/>
</dbReference>